<dbReference type="InterPro" id="IPR036116">
    <property type="entry name" value="FN3_sf"/>
</dbReference>
<dbReference type="GO" id="GO:0007399">
    <property type="term" value="P:nervous system development"/>
    <property type="evidence" value="ECO:0007669"/>
    <property type="project" value="TreeGrafter"/>
</dbReference>
<feature type="signal peptide" evidence="3">
    <location>
        <begin position="1"/>
        <end position="22"/>
    </location>
</feature>
<reference evidence="5" key="1">
    <citation type="submission" date="2022-01" db="EMBL/GenBank/DDBJ databases">
        <authorList>
            <person name="Braso-Vives M."/>
        </authorList>
    </citation>
    <scope>NUCLEOTIDE SEQUENCE</scope>
</reference>
<feature type="domain" description="Fibronectin type-III" evidence="4">
    <location>
        <begin position="344"/>
        <end position="435"/>
    </location>
</feature>
<keyword evidence="6" id="KW-1185">Reference proteome</keyword>
<dbReference type="AlphaFoldDB" id="A0A8K0EUH7"/>
<dbReference type="GO" id="GO:0007507">
    <property type="term" value="P:heart development"/>
    <property type="evidence" value="ECO:0007669"/>
    <property type="project" value="TreeGrafter"/>
</dbReference>
<protein>
    <submittedName>
        <fullName evidence="5">FN1 protein</fullName>
    </submittedName>
</protein>
<dbReference type="GO" id="GO:0007160">
    <property type="term" value="P:cell-matrix adhesion"/>
    <property type="evidence" value="ECO:0007669"/>
    <property type="project" value="TreeGrafter"/>
</dbReference>
<sequence>MFDSGLLFTLVLASSCVGLGQGNHAFEVLRTANQQFRGANFLAINAKLPADGLSATSNWCRDYQNLCAEFGLRPTGCGERGLTSIRLRCMIDYNSNRYINNALDCNPAVGVAEVANLAFSAGATWSRSFGFFICGTNCKHNSGCAQIRNNLPGGDYNCSCRPGFVLMEDGHGCEEDECAANNGGCAHNCAKVPGTYICSCRPGFALTEDGHGCEECGHCQGGDVNCDPVSGACSAGCQDGWKTQICKESVDPPVNLNVTDITDEGFKVTWSPSPDPDLQAYRVVVSEWNITTAVNQTTDQTWLQVVGLAPETDYIMRVTVLVLSDGRRSQSNVTTTEATTIMSSSTDLEFVNVTDTTSKLRFTWVPPDTVVTGYRIMYGQEEATEQLIPSQGPGERSALLEGLQPDTMYKVEIITIGVRQESLPLIGRNATEPDECATVNGRCDHMCSNIPGGYRCQCLQGFKLMADAHGCGGKTSCCSLLHSDKCYTQCEYAIISYSIHHLQFMIYQADYSHNWHLEGNYLDQITLFCMAVM</sequence>
<accession>A0A8K0EUH7</accession>
<evidence type="ECO:0000313" key="5">
    <source>
        <dbReference type="EMBL" id="CAH1266864.1"/>
    </source>
</evidence>
<dbReference type="PROSITE" id="PS50853">
    <property type="entry name" value="FN3"/>
    <property type="match status" value="2"/>
</dbReference>
<feature type="chain" id="PRO_5035475866" evidence="3">
    <location>
        <begin position="23"/>
        <end position="533"/>
    </location>
</feature>
<dbReference type="PANTHER" id="PTHR46708:SF7">
    <property type="entry name" value="FIBRONECTIN TYPE-III DOMAIN-CONTAINING PROTEIN"/>
    <property type="match status" value="1"/>
</dbReference>
<dbReference type="InterPro" id="IPR003961">
    <property type="entry name" value="FN3_dom"/>
</dbReference>
<dbReference type="GO" id="GO:0005509">
    <property type="term" value="F:calcium ion binding"/>
    <property type="evidence" value="ECO:0007669"/>
    <property type="project" value="InterPro"/>
</dbReference>
<dbReference type="PROSITE" id="PS01186">
    <property type="entry name" value="EGF_2"/>
    <property type="match status" value="2"/>
</dbReference>
<dbReference type="Pfam" id="PF00041">
    <property type="entry name" value="fn3"/>
    <property type="match status" value="2"/>
</dbReference>
<evidence type="ECO:0000256" key="2">
    <source>
        <dbReference type="ARBA" id="ARBA00023157"/>
    </source>
</evidence>
<dbReference type="SUPFAM" id="SSF49265">
    <property type="entry name" value="Fibronectin type III"/>
    <property type="match status" value="1"/>
</dbReference>
<dbReference type="SMART" id="SM00179">
    <property type="entry name" value="EGF_CA"/>
    <property type="match status" value="2"/>
</dbReference>
<dbReference type="Proteomes" id="UP000838412">
    <property type="component" value="Chromosome 6"/>
</dbReference>
<dbReference type="GO" id="GO:0043394">
    <property type="term" value="F:proteoglycan binding"/>
    <property type="evidence" value="ECO:0007669"/>
    <property type="project" value="TreeGrafter"/>
</dbReference>
<evidence type="ECO:0000259" key="4">
    <source>
        <dbReference type="PROSITE" id="PS50853"/>
    </source>
</evidence>
<keyword evidence="3" id="KW-0732">Signal</keyword>
<dbReference type="FunFam" id="2.60.40.10:FF:002825">
    <property type="match status" value="1"/>
</dbReference>
<dbReference type="Gene3D" id="2.10.25.10">
    <property type="entry name" value="Laminin"/>
    <property type="match status" value="3"/>
</dbReference>
<dbReference type="FunFam" id="2.60.40.10:FF:002568">
    <property type="entry name" value="Uncharacterized protein"/>
    <property type="match status" value="1"/>
</dbReference>
<dbReference type="OrthoDB" id="4062651at2759"/>
<evidence type="ECO:0000313" key="6">
    <source>
        <dbReference type="Proteomes" id="UP000838412"/>
    </source>
</evidence>
<proteinExistence type="predicted"/>
<dbReference type="InterPro" id="IPR013783">
    <property type="entry name" value="Ig-like_fold"/>
</dbReference>
<dbReference type="InterPro" id="IPR000742">
    <property type="entry name" value="EGF"/>
</dbReference>
<dbReference type="SUPFAM" id="SSF57196">
    <property type="entry name" value="EGF/Laminin"/>
    <property type="match status" value="2"/>
</dbReference>
<gene>
    <name evidence="5" type="primary">FN1</name>
    <name evidence="5" type="ORF">BLAG_LOCUS20380</name>
</gene>
<organism evidence="5 6">
    <name type="scientific">Branchiostoma lanceolatum</name>
    <name type="common">Common lancelet</name>
    <name type="synonym">Amphioxus lanceolatum</name>
    <dbReference type="NCBI Taxonomy" id="7740"/>
    <lineage>
        <taxon>Eukaryota</taxon>
        <taxon>Metazoa</taxon>
        <taxon>Chordata</taxon>
        <taxon>Cephalochordata</taxon>
        <taxon>Leptocardii</taxon>
        <taxon>Amphioxiformes</taxon>
        <taxon>Branchiostomatidae</taxon>
        <taxon>Branchiostoma</taxon>
    </lineage>
</organism>
<dbReference type="EMBL" id="OV696691">
    <property type="protein sequence ID" value="CAH1266864.1"/>
    <property type="molecule type" value="Genomic_DNA"/>
</dbReference>
<dbReference type="GO" id="GO:0007044">
    <property type="term" value="P:cell-substrate junction assembly"/>
    <property type="evidence" value="ECO:0007669"/>
    <property type="project" value="TreeGrafter"/>
</dbReference>
<dbReference type="GO" id="GO:0005201">
    <property type="term" value="F:extracellular matrix structural constituent"/>
    <property type="evidence" value="ECO:0007669"/>
    <property type="project" value="TreeGrafter"/>
</dbReference>
<feature type="domain" description="Fibronectin type-III" evidence="4">
    <location>
        <begin position="252"/>
        <end position="339"/>
    </location>
</feature>
<dbReference type="CDD" id="cd00063">
    <property type="entry name" value="FN3"/>
    <property type="match status" value="2"/>
</dbReference>
<dbReference type="Pfam" id="PF14670">
    <property type="entry name" value="FXa_inhibition"/>
    <property type="match status" value="2"/>
</dbReference>
<keyword evidence="2" id="KW-1015">Disulfide bond</keyword>
<dbReference type="SMART" id="SM00060">
    <property type="entry name" value="FN3"/>
    <property type="match status" value="2"/>
</dbReference>
<name>A0A8K0EUH7_BRALA</name>
<dbReference type="SMART" id="SM00181">
    <property type="entry name" value="EGF"/>
    <property type="match status" value="3"/>
</dbReference>
<dbReference type="GO" id="GO:0005178">
    <property type="term" value="F:integrin binding"/>
    <property type="evidence" value="ECO:0007669"/>
    <property type="project" value="TreeGrafter"/>
</dbReference>
<evidence type="ECO:0000256" key="3">
    <source>
        <dbReference type="SAM" id="SignalP"/>
    </source>
</evidence>
<dbReference type="InterPro" id="IPR001881">
    <property type="entry name" value="EGF-like_Ca-bd_dom"/>
</dbReference>
<dbReference type="PANTHER" id="PTHR46708">
    <property type="entry name" value="TENASCIN"/>
    <property type="match status" value="1"/>
</dbReference>
<keyword evidence="1" id="KW-0677">Repeat</keyword>
<dbReference type="Gene3D" id="2.60.40.10">
    <property type="entry name" value="Immunoglobulins"/>
    <property type="match status" value="2"/>
</dbReference>
<evidence type="ECO:0000256" key="1">
    <source>
        <dbReference type="ARBA" id="ARBA00022737"/>
    </source>
</evidence>
<dbReference type="InterPro" id="IPR050991">
    <property type="entry name" value="ECM_Regulatory_Proteins"/>
</dbReference>